<comment type="similarity">
    <text evidence="1 3">Belongs to the short-chain dehydrogenases/reductases (SDR) family.</text>
</comment>
<dbReference type="CDD" id="cd05374">
    <property type="entry name" value="17beta-HSD-like_SDR_c"/>
    <property type="match status" value="1"/>
</dbReference>
<feature type="domain" description="Ketoreductase" evidence="4">
    <location>
        <begin position="4"/>
        <end position="180"/>
    </location>
</feature>
<dbReference type="PRINTS" id="PR00081">
    <property type="entry name" value="GDHRDH"/>
</dbReference>
<dbReference type="AlphaFoldDB" id="A0A7I9XQ72"/>
<dbReference type="NCBIfam" id="NF006114">
    <property type="entry name" value="PRK08263.1"/>
    <property type="match status" value="1"/>
</dbReference>
<evidence type="ECO:0000256" key="2">
    <source>
        <dbReference type="ARBA" id="ARBA00023002"/>
    </source>
</evidence>
<dbReference type="Proteomes" id="UP000465263">
    <property type="component" value="Unassembled WGS sequence"/>
</dbReference>
<comment type="caution">
    <text evidence="5">The sequence shown here is derived from an EMBL/GenBank/DDBJ whole genome shotgun (WGS) entry which is preliminary data.</text>
</comment>
<evidence type="ECO:0000256" key="1">
    <source>
        <dbReference type="ARBA" id="ARBA00006484"/>
    </source>
</evidence>
<dbReference type="PANTHER" id="PTHR43976:SF16">
    <property type="entry name" value="SHORT-CHAIN DEHYDROGENASE_REDUCTASE FAMILY PROTEIN"/>
    <property type="match status" value="1"/>
</dbReference>
<dbReference type="InterPro" id="IPR002347">
    <property type="entry name" value="SDR_fam"/>
</dbReference>
<dbReference type="Gene3D" id="3.40.50.720">
    <property type="entry name" value="NAD(P)-binding Rossmann-like Domain"/>
    <property type="match status" value="1"/>
</dbReference>
<keyword evidence="2" id="KW-0560">Oxidoreductase</keyword>
<evidence type="ECO:0000259" key="4">
    <source>
        <dbReference type="SMART" id="SM00822"/>
    </source>
</evidence>
<keyword evidence="6" id="KW-1185">Reference proteome</keyword>
<accession>A0A7I9XQ72</accession>
<name>A0A7I9XQ72_9MYCO</name>
<dbReference type="GO" id="GO:0016491">
    <property type="term" value="F:oxidoreductase activity"/>
    <property type="evidence" value="ECO:0007669"/>
    <property type="project" value="UniProtKB-KW"/>
</dbReference>
<dbReference type="InterPro" id="IPR057326">
    <property type="entry name" value="KR_dom"/>
</dbReference>
<sequence length="274" mass="29283">MRAKVWLITGTSRGFGREWTIAALRRGDRVAATARDTATLADLVDTYGDAVLPLALDVTDREAGFAAVKHAHDHFGRLDIVVNNAGYGQFGFVEELSEQDARDQIETNVFGALWITQAALPYLREQRSGHLVQVSSIGGVTAFANLGIYHASKWALEGMSQALAQEVAPFGIHVTLIEPGGFDTDWSGASARRADALPAYAAAHAAADAARAPRAAHQGDPQASAAALLKVVDAEKPPLRVFFGALPLQLVKADYESRLATWEEWQPVAAAAQG</sequence>
<proteinExistence type="inferred from homology"/>
<dbReference type="OrthoDB" id="9792003at2"/>
<organism evidence="5 6">
    <name type="scientific">Mycolicibacter senuensis</name>
    <dbReference type="NCBI Taxonomy" id="386913"/>
    <lineage>
        <taxon>Bacteria</taxon>
        <taxon>Bacillati</taxon>
        <taxon>Actinomycetota</taxon>
        <taxon>Actinomycetes</taxon>
        <taxon>Mycobacteriales</taxon>
        <taxon>Mycobacteriaceae</taxon>
        <taxon>Mycolicibacter</taxon>
    </lineage>
</organism>
<dbReference type="InterPro" id="IPR036291">
    <property type="entry name" value="NAD(P)-bd_dom_sf"/>
</dbReference>
<protein>
    <submittedName>
        <fullName evidence="5">Short-chain dehydrogenase/reductase</fullName>
    </submittedName>
</protein>
<evidence type="ECO:0000313" key="5">
    <source>
        <dbReference type="EMBL" id="GFG72142.1"/>
    </source>
</evidence>
<dbReference type="Pfam" id="PF00106">
    <property type="entry name" value="adh_short"/>
    <property type="match status" value="1"/>
</dbReference>
<gene>
    <name evidence="5" type="ORF">MSEN_38620</name>
</gene>
<dbReference type="RefSeq" id="WP_085084806.1">
    <property type="nucleotide sequence ID" value="NZ_BLKV01000002.1"/>
</dbReference>
<dbReference type="SMART" id="SM00822">
    <property type="entry name" value="PKS_KR"/>
    <property type="match status" value="1"/>
</dbReference>
<dbReference type="SUPFAM" id="SSF51735">
    <property type="entry name" value="NAD(P)-binding Rossmann-fold domains"/>
    <property type="match status" value="1"/>
</dbReference>
<evidence type="ECO:0000256" key="3">
    <source>
        <dbReference type="RuleBase" id="RU000363"/>
    </source>
</evidence>
<evidence type="ECO:0000313" key="6">
    <source>
        <dbReference type="Proteomes" id="UP000465263"/>
    </source>
</evidence>
<dbReference type="PANTHER" id="PTHR43976">
    <property type="entry name" value="SHORT CHAIN DEHYDROGENASE"/>
    <property type="match status" value="1"/>
</dbReference>
<dbReference type="PRINTS" id="PR00080">
    <property type="entry name" value="SDRFAMILY"/>
</dbReference>
<dbReference type="EMBL" id="BLKV01000002">
    <property type="protein sequence ID" value="GFG72142.1"/>
    <property type="molecule type" value="Genomic_DNA"/>
</dbReference>
<dbReference type="InterPro" id="IPR051911">
    <property type="entry name" value="SDR_oxidoreductase"/>
</dbReference>
<reference evidence="5 6" key="1">
    <citation type="journal article" date="2019" name="Emerg. Microbes Infect.">
        <title>Comprehensive subspecies identification of 175 nontuberculous mycobacteria species based on 7547 genomic profiles.</title>
        <authorList>
            <person name="Matsumoto Y."/>
            <person name="Kinjo T."/>
            <person name="Motooka D."/>
            <person name="Nabeya D."/>
            <person name="Jung N."/>
            <person name="Uechi K."/>
            <person name="Horii T."/>
            <person name="Iida T."/>
            <person name="Fujita J."/>
            <person name="Nakamura S."/>
        </authorList>
    </citation>
    <scope>NUCLEOTIDE SEQUENCE [LARGE SCALE GENOMIC DNA]</scope>
    <source>
        <strain evidence="5 6">JCM 16017</strain>
    </source>
</reference>